<evidence type="ECO:0000259" key="3">
    <source>
        <dbReference type="SMART" id="SM00479"/>
    </source>
</evidence>
<gene>
    <name evidence="4" type="ORF">JN12_02617</name>
</gene>
<dbReference type="InterPro" id="IPR006054">
    <property type="entry name" value="DnaQ"/>
</dbReference>
<dbReference type="InterPro" id="IPR036397">
    <property type="entry name" value="RNaseH_sf"/>
</dbReference>
<dbReference type="Proteomes" id="UP000319449">
    <property type="component" value="Unassembled WGS sequence"/>
</dbReference>
<dbReference type="RefSeq" id="WP_145023449.1">
    <property type="nucleotide sequence ID" value="NZ_VLLN01000016.1"/>
</dbReference>
<dbReference type="SMART" id="SM00479">
    <property type="entry name" value="EXOIII"/>
    <property type="match status" value="1"/>
</dbReference>
<name>A0A562VKL1_9BACT</name>
<proteinExistence type="predicted"/>
<dbReference type="PANTHER" id="PTHR30231:SF37">
    <property type="entry name" value="EXODEOXYRIBONUCLEASE 10"/>
    <property type="match status" value="1"/>
</dbReference>
<dbReference type="GO" id="GO:0045004">
    <property type="term" value="P:DNA replication proofreading"/>
    <property type="evidence" value="ECO:0007669"/>
    <property type="project" value="TreeGrafter"/>
</dbReference>
<dbReference type="AlphaFoldDB" id="A0A562VKL1"/>
<dbReference type="CDD" id="cd06127">
    <property type="entry name" value="DEDDh"/>
    <property type="match status" value="1"/>
</dbReference>
<dbReference type="InterPro" id="IPR012337">
    <property type="entry name" value="RNaseH-like_sf"/>
</dbReference>
<dbReference type="GO" id="GO:0003887">
    <property type="term" value="F:DNA-directed DNA polymerase activity"/>
    <property type="evidence" value="ECO:0007669"/>
    <property type="project" value="InterPro"/>
</dbReference>
<dbReference type="EMBL" id="VLLN01000016">
    <property type="protein sequence ID" value="TWJ18395.1"/>
    <property type="molecule type" value="Genomic_DNA"/>
</dbReference>
<evidence type="ECO:0000256" key="1">
    <source>
        <dbReference type="ARBA" id="ARBA00025483"/>
    </source>
</evidence>
<comment type="function">
    <text evidence="1">DNA polymerase III is a complex, multichain enzyme responsible for most of the replicative synthesis in bacteria. The epsilon subunit contain the editing function and is a proofreading 3'-5' exonuclease.</text>
</comment>
<dbReference type="GO" id="GO:0005829">
    <property type="term" value="C:cytosol"/>
    <property type="evidence" value="ECO:0007669"/>
    <property type="project" value="TreeGrafter"/>
</dbReference>
<sequence>MERIVVVDVETTGLSMRRGGRVIEVGAVVIEDGTIVAELATLISTGAPISYGAFRVHGISEEMLIGKPGPEEVWPEFLAFVGSAALVAHNASFDSAFVRHELHLLGHRLPNCWHCTVRLARKKLPHIPNHRLDTVYRHLFGQFPAGTQRHRALDDARMTAQVWLELTNRA</sequence>
<reference evidence="4 5" key="1">
    <citation type="submission" date="2019-07" db="EMBL/GenBank/DDBJ databases">
        <title>Genomic Encyclopedia of Archaeal and Bacterial Type Strains, Phase II (KMG-II): from individual species to whole genera.</title>
        <authorList>
            <person name="Goeker M."/>
        </authorList>
    </citation>
    <scope>NUCLEOTIDE SEQUENCE [LARGE SCALE GENOMIC DNA]</scope>
    <source>
        <strain evidence="4 5">ATCC BAA-1139</strain>
    </source>
</reference>
<dbReference type="Pfam" id="PF00929">
    <property type="entry name" value="RNase_T"/>
    <property type="match status" value="1"/>
</dbReference>
<dbReference type="FunFam" id="3.30.420.10:FF:000045">
    <property type="entry name" value="3'-5' exonuclease DinG"/>
    <property type="match status" value="1"/>
</dbReference>
<dbReference type="GO" id="GO:0003677">
    <property type="term" value="F:DNA binding"/>
    <property type="evidence" value="ECO:0007669"/>
    <property type="project" value="InterPro"/>
</dbReference>
<protein>
    <submittedName>
        <fullName evidence="4">DNA polymerase-3 subunit epsilon</fullName>
    </submittedName>
</protein>
<dbReference type="Gene3D" id="3.30.420.10">
    <property type="entry name" value="Ribonuclease H-like superfamily/Ribonuclease H"/>
    <property type="match status" value="1"/>
</dbReference>
<evidence type="ECO:0000313" key="5">
    <source>
        <dbReference type="Proteomes" id="UP000319449"/>
    </source>
</evidence>
<feature type="domain" description="Exonuclease" evidence="3">
    <location>
        <begin position="3"/>
        <end position="170"/>
    </location>
</feature>
<dbReference type="NCBIfam" id="TIGR00573">
    <property type="entry name" value="dnaq"/>
    <property type="match status" value="1"/>
</dbReference>
<keyword evidence="5" id="KW-1185">Reference proteome</keyword>
<evidence type="ECO:0000313" key="4">
    <source>
        <dbReference type="EMBL" id="TWJ18395.1"/>
    </source>
</evidence>
<evidence type="ECO:0000256" key="2">
    <source>
        <dbReference type="ARBA" id="ARBA00026073"/>
    </source>
</evidence>
<comment type="subunit">
    <text evidence="2">DNA polymerase III contains a core (composed of alpha, epsilon and theta chains) that associates with a tau subunit. This core dimerizes to form the POLIII' complex. PolIII' associates with the gamma complex (composed of gamma, delta, delta', psi and chi chains) and with the beta chain to form the complete DNA polymerase III complex.</text>
</comment>
<dbReference type="SUPFAM" id="SSF53098">
    <property type="entry name" value="Ribonuclease H-like"/>
    <property type="match status" value="1"/>
</dbReference>
<dbReference type="InterPro" id="IPR013520">
    <property type="entry name" value="Ribonucl_H"/>
</dbReference>
<comment type="caution">
    <text evidence="4">The sequence shown here is derived from an EMBL/GenBank/DDBJ whole genome shotgun (WGS) entry which is preliminary data.</text>
</comment>
<dbReference type="PANTHER" id="PTHR30231">
    <property type="entry name" value="DNA POLYMERASE III SUBUNIT EPSILON"/>
    <property type="match status" value="1"/>
</dbReference>
<accession>A0A562VKL1</accession>
<dbReference type="GO" id="GO:0008408">
    <property type="term" value="F:3'-5' exonuclease activity"/>
    <property type="evidence" value="ECO:0007669"/>
    <property type="project" value="TreeGrafter"/>
</dbReference>
<organism evidence="4 5">
    <name type="scientific">Geobacter argillaceus</name>
    <dbReference type="NCBI Taxonomy" id="345631"/>
    <lineage>
        <taxon>Bacteria</taxon>
        <taxon>Pseudomonadati</taxon>
        <taxon>Thermodesulfobacteriota</taxon>
        <taxon>Desulfuromonadia</taxon>
        <taxon>Geobacterales</taxon>
        <taxon>Geobacteraceae</taxon>
        <taxon>Geobacter</taxon>
    </lineage>
</organism>
<dbReference type="OrthoDB" id="9804290at2"/>